<dbReference type="AlphaFoldDB" id="A0AAD9LYF7"/>
<dbReference type="EMBL" id="MU842932">
    <property type="protein sequence ID" value="KAK2025649.1"/>
    <property type="molecule type" value="Genomic_DNA"/>
</dbReference>
<dbReference type="Proteomes" id="UP001232148">
    <property type="component" value="Unassembled WGS sequence"/>
</dbReference>
<accession>A0AAD9LYF7</accession>
<protein>
    <submittedName>
        <fullName evidence="1">Uncharacterized protein</fullName>
    </submittedName>
</protein>
<proteinExistence type="predicted"/>
<name>A0AAD9LYF7_9PEZI</name>
<keyword evidence="2" id="KW-1185">Reference proteome</keyword>
<gene>
    <name evidence="1" type="ORF">LX32DRAFT_623988</name>
</gene>
<sequence length="395" mass="44060">MASDAQSKICLDIAVDHRIRKLLKPVPRYATEPSTHVSRLEQEGRSLQLPSAEIQVTAQLAGPPEKGGIAVMLQQPRDNHPFERGLEAVIDDCETLRALEEIFYVVSCGTLDFREDITVVDLLPYVSEKLLRNVDATRLNSAFRTSNATICAKNPDVLLCAGRIMIPPEKRGSVQNPRNLECIGIGERFGRKWPVKAKVRNEEQEYVELYSRTLDDISKSVGDFISTTQGYVDLRNSALSEKCNNANLILRQILRLKELVWQKSEAWKERKNKAALEQAAADTLHFTIRTNDFVKRPATKASTPPPQETPLAATLRQRLDSISKCVTMGQPRKKFELDLHGAANGFLQLAVDIETLLLDLLCKKEAALHPQGQEDLLSEQLSGLTLRSGMGALRA</sequence>
<comment type="caution">
    <text evidence="1">The sequence shown here is derived from an EMBL/GenBank/DDBJ whole genome shotgun (WGS) entry which is preliminary data.</text>
</comment>
<evidence type="ECO:0000313" key="1">
    <source>
        <dbReference type="EMBL" id="KAK2025649.1"/>
    </source>
</evidence>
<evidence type="ECO:0000313" key="2">
    <source>
        <dbReference type="Proteomes" id="UP001232148"/>
    </source>
</evidence>
<reference evidence="1" key="1">
    <citation type="submission" date="2021-06" db="EMBL/GenBank/DDBJ databases">
        <title>Comparative genomics, transcriptomics and evolutionary studies reveal genomic signatures of adaptation to plant cell wall in hemibiotrophic fungi.</title>
        <authorList>
            <consortium name="DOE Joint Genome Institute"/>
            <person name="Baroncelli R."/>
            <person name="Diaz J.F."/>
            <person name="Benocci T."/>
            <person name="Peng M."/>
            <person name="Battaglia E."/>
            <person name="Haridas S."/>
            <person name="Andreopoulos W."/>
            <person name="Labutti K."/>
            <person name="Pangilinan J."/>
            <person name="Floch G.L."/>
            <person name="Makela M.R."/>
            <person name="Henrissat B."/>
            <person name="Grigoriev I.V."/>
            <person name="Crouch J.A."/>
            <person name="De Vries R.P."/>
            <person name="Sukno S.A."/>
            <person name="Thon M.R."/>
        </authorList>
    </citation>
    <scope>NUCLEOTIDE SEQUENCE</scope>
    <source>
        <strain evidence="1">MAFF235873</strain>
    </source>
</reference>
<organism evidence="1 2">
    <name type="scientific">Colletotrichum zoysiae</name>
    <dbReference type="NCBI Taxonomy" id="1216348"/>
    <lineage>
        <taxon>Eukaryota</taxon>
        <taxon>Fungi</taxon>
        <taxon>Dikarya</taxon>
        <taxon>Ascomycota</taxon>
        <taxon>Pezizomycotina</taxon>
        <taxon>Sordariomycetes</taxon>
        <taxon>Hypocreomycetidae</taxon>
        <taxon>Glomerellales</taxon>
        <taxon>Glomerellaceae</taxon>
        <taxon>Colletotrichum</taxon>
        <taxon>Colletotrichum graminicola species complex</taxon>
    </lineage>
</organism>